<keyword evidence="3" id="KW-1185">Reference proteome</keyword>
<proteinExistence type="predicted"/>
<protein>
    <submittedName>
        <fullName evidence="2">Uncharacterized protein</fullName>
    </submittedName>
</protein>
<accession>A0AA88P4N9</accession>
<feature type="region of interest" description="Disordered" evidence="1">
    <location>
        <begin position="1"/>
        <end position="55"/>
    </location>
</feature>
<evidence type="ECO:0000313" key="3">
    <source>
        <dbReference type="Proteomes" id="UP001187343"/>
    </source>
</evidence>
<organism evidence="2 3">
    <name type="scientific">Cirrhinus molitorella</name>
    <name type="common">mud carp</name>
    <dbReference type="NCBI Taxonomy" id="172907"/>
    <lineage>
        <taxon>Eukaryota</taxon>
        <taxon>Metazoa</taxon>
        <taxon>Chordata</taxon>
        <taxon>Craniata</taxon>
        <taxon>Vertebrata</taxon>
        <taxon>Euteleostomi</taxon>
        <taxon>Actinopterygii</taxon>
        <taxon>Neopterygii</taxon>
        <taxon>Teleostei</taxon>
        <taxon>Ostariophysi</taxon>
        <taxon>Cypriniformes</taxon>
        <taxon>Cyprinidae</taxon>
        <taxon>Labeoninae</taxon>
        <taxon>Labeonini</taxon>
        <taxon>Cirrhinus</taxon>
    </lineage>
</organism>
<dbReference type="Proteomes" id="UP001187343">
    <property type="component" value="Unassembled WGS sequence"/>
</dbReference>
<gene>
    <name evidence="2" type="ORF">Q8A67_024271</name>
</gene>
<reference evidence="2" key="1">
    <citation type="submission" date="2023-08" db="EMBL/GenBank/DDBJ databases">
        <title>Chromosome-level Genome Assembly of mud carp (Cirrhinus molitorella).</title>
        <authorList>
            <person name="Liu H."/>
        </authorList>
    </citation>
    <scope>NUCLEOTIDE SEQUENCE</scope>
    <source>
        <strain evidence="2">Prfri</strain>
        <tissue evidence="2">Muscle</tissue>
    </source>
</reference>
<name>A0AA88P4N9_9TELE</name>
<dbReference type="EMBL" id="JAUYZG010000024">
    <property type="protein sequence ID" value="KAK2869879.1"/>
    <property type="molecule type" value="Genomic_DNA"/>
</dbReference>
<comment type="caution">
    <text evidence="2">The sequence shown here is derived from an EMBL/GenBank/DDBJ whole genome shotgun (WGS) entry which is preliminary data.</text>
</comment>
<sequence length="70" mass="7513">MEATVADAQIHATLRKTAPQRDGEKKHADSHSEFKEHGAGPGPHTLDLSPRASGLPLTRALFSLTNDTPE</sequence>
<feature type="compositionally biased region" description="Basic and acidic residues" evidence="1">
    <location>
        <begin position="19"/>
        <end position="38"/>
    </location>
</feature>
<evidence type="ECO:0000256" key="1">
    <source>
        <dbReference type="SAM" id="MobiDB-lite"/>
    </source>
</evidence>
<dbReference type="AlphaFoldDB" id="A0AA88P4N9"/>
<evidence type="ECO:0000313" key="2">
    <source>
        <dbReference type="EMBL" id="KAK2869879.1"/>
    </source>
</evidence>